<dbReference type="STRING" id="226506.SAMN04488519_112124"/>
<keyword evidence="2" id="KW-0378">Hydrolase</keyword>
<proteinExistence type="predicted"/>
<dbReference type="InterPro" id="IPR014719">
    <property type="entry name" value="Ribosomal_bL12_C/ClpS-like"/>
</dbReference>
<evidence type="ECO:0000313" key="3">
    <source>
        <dbReference type="Proteomes" id="UP000199564"/>
    </source>
</evidence>
<dbReference type="Proteomes" id="UP000199564">
    <property type="component" value="Unassembled WGS sequence"/>
</dbReference>
<dbReference type="Pfam" id="PF02617">
    <property type="entry name" value="ClpS"/>
    <property type="match status" value="1"/>
</dbReference>
<keyword evidence="3" id="KW-1185">Reference proteome</keyword>
<reference evidence="3" key="1">
    <citation type="submission" date="2016-10" db="EMBL/GenBank/DDBJ databases">
        <authorList>
            <person name="Varghese N."/>
            <person name="Submissions S."/>
        </authorList>
    </citation>
    <scope>NUCLEOTIDE SEQUENCE [LARGE SCALE GENOMIC DNA]</scope>
    <source>
        <strain evidence="3">DSM 15282</strain>
    </source>
</reference>
<protein>
    <submittedName>
        <fullName evidence="2">ATP-dependent Clp protease adaptor protein ClpS</fullName>
    </submittedName>
</protein>
<sequence length="97" mass="11055">MIEMSTPFPQVEEEDVLVEELLDLESHDLVVFNDDVNTFDHVINVLIRVCKHTREQAEQCTIIIHYKGECAVKKGSQEELKPMCEAILDEGIQATIV</sequence>
<dbReference type="Gene3D" id="3.30.1390.10">
    <property type="match status" value="1"/>
</dbReference>
<dbReference type="AlphaFoldDB" id="A0A1I5JJM4"/>
<dbReference type="GO" id="GO:0008233">
    <property type="term" value="F:peptidase activity"/>
    <property type="evidence" value="ECO:0007669"/>
    <property type="project" value="UniProtKB-KW"/>
</dbReference>
<dbReference type="SUPFAM" id="SSF54736">
    <property type="entry name" value="ClpS-like"/>
    <property type="match status" value="1"/>
</dbReference>
<name>A0A1I5JJM4_9BACT</name>
<accession>A0A1I5JJM4</accession>
<organism evidence="2 3">
    <name type="scientific">Algoriphagus ornithinivorans</name>
    <dbReference type="NCBI Taxonomy" id="226506"/>
    <lineage>
        <taxon>Bacteria</taxon>
        <taxon>Pseudomonadati</taxon>
        <taxon>Bacteroidota</taxon>
        <taxon>Cytophagia</taxon>
        <taxon>Cytophagales</taxon>
        <taxon>Cyclobacteriaceae</taxon>
        <taxon>Algoriphagus</taxon>
    </lineage>
</organism>
<feature type="domain" description="Adaptor protein ClpS core" evidence="1">
    <location>
        <begin position="26"/>
        <end position="89"/>
    </location>
</feature>
<dbReference type="GO" id="GO:0030163">
    <property type="term" value="P:protein catabolic process"/>
    <property type="evidence" value="ECO:0007669"/>
    <property type="project" value="InterPro"/>
</dbReference>
<dbReference type="GO" id="GO:0006508">
    <property type="term" value="P:proteolysis"/>
    <property type="evidence" value="ECO:0007669"/>
    <property type="project" value="UniProtKB-KW"/>
</dbReference>
<evidence type="ECO:0000259" key="1">
    <source>
        <dbReference type="Pfam" id="PF02617"/>
    </source>
</evidence>
<keyword evidence="2" id="KW-0645">Protease</keyword>
<gene>
    <name evidence="2" type="ORF">SAMN04488519_112124</name>
</gene>
<dbReference type="InterPro" id="IPR003769">
    <property type="entry name" value="ClpS_core"/>
</dbReference>
<dbReference type="EMBL" id="FOVW01000012">
    <property type="protein sequence ID" value="SFO72586.1"/>
    <property type="molecule type" value="Genomic_DNA"/>
</dbReference>
<evidence type="ECO:0000313" key="2">
    <source>
        <dbReference type="EMBL" id="SFO72586.1"/>
    </source>
</evidence>